<dbReference type="Gene3D" id="3.30.1240.10">
    <property type="match status" value="1"/>
</dbReference>
<proteinExistence type="predicted"/>
<dbReference type="InterPro" id="IPR000150">
    <property type="entry name" value="Cof"/>
</dbReference>
<evidence type="ECO:0000313" key="2">
    <source>
        <dbReference type="Proteomes" id="UP001185028"/>
    </source>
</evidence>
<dbReference type="RefSeq" id="WP_188773614.1">
    <property type="nucleotide sequence ID" value="NZ_BMMB01000001.1"/>
</dbReference>
<dbReference type="InterPro" id="IPR023214">
    <property type="entry name" value="HAD_sf"/>
</dbReference>
<dbReference type="PROSITE" id="PS01229">
    <property type="entry name" value="COF_2"/>
    <property type="match status" value="1"/>
</dbReference>
<dbReference type="SUPFAM" id="SSF56784">
    <property type="entry name" value="HAD-like"/>
    <property type="match status" value="1"/>
</dbReference>
<sequence>MSIKLIAIDLDGTLLSGHTYINDVNKAAIRAAQEEGVIVAIATGREHNNVRSFLEAAELVTPVISSNGSVIHNEHKEPMFSLPLQHHQAMEVLNWLETNQYYYQAHTSKGIYTISTGHQVLAVEVDRLLSTNPDPSYLQMLEAMQGMSAKLKMIRVNTYHEIPDNTEFYNILALSFEQEKLEVGRQHFAGREDMTMVVSGHMNFEIEHKNASKGTALQHLAEHYSIPLEQTMAIGDNFNDVSMIQLAGLGVAMGNAEPEVKAIADDVTLTNEQDGVAHAIYKALGLNVPLV</sequence>
<gene>
    <name evidence="1" type="ORF">JOC58_001308</name>
</gene>
<dbReference type="PANTHER" id="PTHR10000">
    <property type="entry name" value="PHOSPHOSERINE PHOSPHATASE"/>
    <property type="match status" value="1"/>
</dbReference>
<reference evidence="1 2" key="1">
    <citation type="submission" date="2023-07" db="EMBL/GenBank/DDBJ databases">
        <title>Genomic Encyclopedia of Type Strains, Phase IV (KMG-IV): sequencing the most valuable type-strain genomes for metagenomic binning, comparative biology and taxonomic classification.</title>
        <authorList>
            <person name="Goeker M."/>
        </authorList>
    </citation>
    <scope>NUCLEOTIDE SEQUENCE [LARGE SCALE GENOMIC DNA]</scope>
    <source>
        <strain evidence="1 2">DSM 22170</strain>
    </source>
</reference>
<evidence type="ECO:0000313" key="1">
    <source>
        <dbReference type="EMBL" id="MDR6243421.1"/>
    </source>
</evidence>
<dbReference type="PANTHER" id="PTHR10000:SF55">
    <property type="entry name" value="5-AMINO-6-(5-PHOSPHO-D-RIBITYLAMINO)URACIL PHOSPHATASE YCSE"/>
    <property type="match status" value="1"/>
</dbReference>
<dbReference type="SFLD" id="SFLDG01144">
    <property type="entry name" value="C2.B.4:_PGP_Like"/>
    <property type="match status" value="1"/>
</dbReference>
<name>A0ABU1IWW7_9BACL</name>
<dbReference type="SFLD" id="SFLDG01140">
    <property type="entry name" value="C2.B:_Phosphomannomutase_and_P"/>
    <property type="match status" value="1"/>
</dbReference>
<protein>
    <submittedName>
        <fullName evidence="1">Cof subfamily protein (Haloacid dehalogenase superfamily)</fullName>
    </submittedName>
</protein>
<dbReference type="CDD" id="cd07516">
    <property type="entry name" value="HAD_Pase"/>
    <property type="match status" value="1"/>
</dbReference>
<organism evidence="1 2">
    <name type="scientific">Paenibacillus hunanensis</name>
    <dbReference type="NCBI Taxonomy" id="539262"/>
    <lineage>
        <taxon>Bacteria</taxon>
        <taxon>Bacillati</taxon>
        <taxon>Bacillota</taxon>
        <taxon>Bacilli</taxon>
        <taxon>Bacillales</taxon>
        <taxon>Paenibacillaceae</taxon>
        <taxon>Paenibacillus</taxon>
    </lineage>
</organism>
<comment type="caution">
    <text evidence="1">The sequence shown here is derived from an EMBL/GenBank/DDBJ whole genome shotgun (WGS) entry which is preliminary data.</text>
</comment>
<dbReference type="Pfam" id="PF08282">
    <property type="entry name" value="Hydrolase_3"/>
    <property type="match status" value="1"/>
</dbReference>
<dbReference type="Proteomes" id="UP001185028">
    <property type="component" value="Unassembled WGS sequence"/>
</dbReference>
<dbReference type="InterPro" id="IPR036412">
    <property type="entry name" value="HAD-like_sf"/>
</dbReference>
<keyword evidence="2" id="KW-1185">Reference proteome</keyword>
<dbReference type="SFLD" id="SFLDS00003">
    <property type="entry name" value="Haloacid_Dehalogenase"/>
    <property type="match status" value="1"/>
</dbReference>
<accession>A0ABU1IWW7</accession>
<dbReference type="NCBIfam" id="TIGR00099">
    <property type="entry name" value="Cof-subfamily"/>
    <property type="match status" value="1"/>
</dbReference>
<dbReference type="Gene3D" id="3.40.50.1000">
    <property type="entry name" value="HAD superfamily/HAD-like"/>
    <property type="match status" value="1"/>
</dbReference>
<dbReference type="PROSITE" id="PS01228">
    <property type="entry name" value="COF_1"/>
    <property type="match status" value="1"/>
</dbReference>
<dbReference type="NCBIfam" id="TIGR01484">
    <property type="entry name" value="HAD-SF-IIB"/>
    <property type="match status" value="1"/>
</dbReference>
<dbReference type="InterPro" id="IPR006379">
    <property type="entry name" value="HAD-SF_hydro_IIB"/>
</dbReference>
<dbReference type="EMBL" id="JAVDQH010000004">
    <property type="protein sequence ID" value="MDR6243421.1"/>
    <property type="molecule type" value="Genomic_DNA"/>
</dbReference>